<comment type="cofactor">
    <cofactor evidence="6">
        <name>Zn(2+)</name>
        <dbReference type="ChEBI" id="CHEBI:29105"/>
    </cofactor>
    <text evidence="6">Binds 1 zinc ion per subunit.</text>
</comment>
<name>W4HIS5_9RHOB</name>
<reference evidence="8 9" key="1">
    <citation type="journal article" date="2014" name="Antonie Van Leeuwenhoek">
        <title>Roseivivax atlanticus sp. nov., isolated from surface seawater of the Atlantic Ocean.</title>
        <authorList>
            <person name="Li G."/>
            <person name="Lai Q."/>
            <person name="Liu X."/>
            <person name="Sun F."/>
            <person name="Shao Z."/>
        </authorList>
    </citation>
    <scope>NUCLEOTIDE SEQUENCE [LARGE SCALE GENOMIC DNA]</scope>
    <source>
        <strain evidence="8 9">22II-s10s</strain>
    </source>
</reference>
<dbReference type="GO" id="GO:0016020">
    <property type="term" value="C:membrane"/>
    <property type="evidence" value="ECO:0007669"/>
    <property type="project" value="TreeGrafter"/>
</dbReference>
<evidence type="ECO:0000256" key="3">
    <source>
        <dbReference type="ARBA" id="ARBA00022801"/>
    </source>
</evidence>
<accession>W4HIS5</accession>
<dbReference type="InterPro" id="IPR006311">
    <property type="entry name" value="TAT_signal"/>
</dbReference>
<comment type="caution">
    <text evidence="8">The sequence shown here is derived from an EMBL/GenBank/DDBJ whole genome shotgun (WGS) entry which is preliminary data.</text>
</comment>
<dbReference type="EMBL" id="AQQW01000006">
    <property type="protein sequence ID" value="ETW12647.1"/>
    <property type="molecule type" value="Genomic_DNA"/>
</dbReference>
<dbReference type="CDD" id="cd07331">
    <property type="entry name" value="M48C_Oma1_like"/>
    <property type="match status" value="1"/>
</dbReference>
<protein>
    <submittedName>
        <fullName evidence="8">Peptidase</fullName>
    </submittedName>
</protein>
<dbReference type="GO" id="GO:0051603">
    <property type="term" value="P:proteolysis involved in protein catabolic process"/>
    <property type="evidence" value="ECO:0007669"/>
    <property type="project" value="TreeGrafter"/>
</dbReference>
<keyword evidence="4 6" id="KW-0862">Zinc</keyword>
<evidence type="ECO:0000256" key="4">
    <source>
        <dbReference type="ARBA" id="ARBA00022833"/>
    </source>
</evidence>
<keyword evidence="1 6" id="KW-0645">Protease</keyword>
<evidence type="ECO:0000256" key="2">
    <source>
        <dbReference type="ARBA" id="ARBA00022723"/>
    </source>
</evidence>
<dbReference type="PANTHER" id="PTHR22726:SF24">
    <property type="entry name" value="M48 FAMILY METALLOPEPTIDASE"/>
    <property type="match status" value="1"/>
</dbReference>
<keyword evidence="9" id="KW-1185">Reference proteome</keyword>
<gene>
    <name evidence="8" type="ORF">ATO8_11534</name>
</gene>
<dbReference type="Gene3D" id="3.30.2010.10">
    <property type="entry name" value="Metalloproteases ('zincins'), catalytic domain"/>
    <property type="match status" value="1"/>
</dbReference>
<keyword evidence="2" id="KW-0479">Metal-binding</keyword>
<evidence type="ECO:0000313" key="9">
    <source>
        <dbReference type="Proteomes" id="UP000019063"/>
    </source>
</evidence>
<evidence type="ECO:0000259" key="7">
    <source>
        <dbReference type="Pfam" id="PF01435"/>
    </source>
</evidence>
<dbReference type="Pfam" id="PF01435">
    <property type="entry name" value="Peptidase_M48"/>
    <property type="match status" value="1"/>
</dbReference>
<organism evidence="8 9">
    <name type="scientific">Roseivivax marinus</name>
    <dbReference type="NCBI Taxonomy" id="1379903"/>
    <lineage>
        <taxon>Bacteria</taxon>
        <taxon>Pseudomonadati</taxon>
        <taxon>Pseudomonadota</taxon>
        <taxon>Alphaproteobacteria</taxon>
        <taxon>Rhodobacterales</taxon>
        <taxon>Roseobacteraceae</taxon>
        <taxon>Roseivivax</taxon>
    </lineage>
</organism>
<dbReference type="STRING" id="1379903.ATO8_11534"/>
<sequence length="248" mass="27281">MHCTCHLTRRRLLTGAAALPLATLPACDRASVLVSEAEAARMGAEAWERIRAETPESDDRAFRETVQGLSTRLIETAGGMPSDWDVVAFDSDQVNAFALPGGRIGVFRGLYDLAQSPDQLAAVIGHEIGHLQADHARERMGNARAQNALQRVVAFFLRQSDIEFDEEIMAALGLGLRYGLALPYGRQQELEADRLGLTLMRDAGFQPQAAVQLWEGMQAAQPNRPPEFLATHPAPQARIRELREMIEA</sequence>
<dbReference type="RefSeq" id="WP_051487722.1">
    <property type="nucleotide sequence ID" value="NZ_AQQW01000006.1"/>
</dbReference>
<dbReference type="InterPro" id="IPR051156">
    <property type="entry name" value="Mito/Outer_Membr_Metalloprot"/>
</dbReference>
<dbReference type="Proteomes" id="UP000019063">
    <property type="component" value="Unassembled WGS sequence"/>
</dbReference>
<dbReference type="AlphaFoldDB" id="W4HIS5"/>
<evidence type="ECO:0000256" key="1">
    <source>
        <dbReference type="ARBA" id="ARBA00022670"/>
    </source>
</evidence>
<evidence type="ECO:0000256" key="5">
    <source>
        <dbReference type="ARBA" id="ARBA00023049"/>
    </source>
</evidence>
<dbReference type="GO" id="GO:0004222">
    <property type="term" value="F:metalloendopeptidase activity"/>
    <property type="evidence" value="ECO:0007669"/>
    <property type="project" value="InterPro"/>
</dbReference>
<evidence type="ECO:0000313" key="8">
    <source>
        <dbReference type="EMBL" id="ETW12647.1"/>
    </source>
</evidence>
<proteinExistence type="inferred from homology"/>
<dbReference type="PANTHER" id="PTHR22726">
    <property type="entry name" value="METALLOENDOPEPTIDASE OMA1"/>
    <property type="match status" value="1"/>
</dbReference>
<dbReference type="eggNOG" id="COG0501">
    <property type="taxonomic scope" value="Bacteria"/>
</dbReference>
<comment type="similarity">
    <text evidence="6">Belongs to the peptidase M48 family.</text>
</comment>
<dbReference type="InterPro" id="IPR001915">
    <property type="entry name" value="Peptidase_M48"/>
</dbReference>
<keyword evidence="3 6" id="KW-0378">Hydrolase</keyword>
<feature type="domain" description="Peptidase M48" evidence="7">
    <location>
        <begin position="66"/>
        <end position="245"/>
    </location>
</feature>
<evidence type="ECO:0000256" key="6">
    <source>
        <dbReference type="RuleBase" id="RU003983"/>
    </source>
</evidence>
<keyword evidence="5 6" id="KW-0482">Metalloprotease</keyword>
<dbReference type="PROSITE" id="PS51318">
    <property type="entry name" value="TAT"/>
    <property type="match status" value="1"/>
</dbReference>
<dbReference type="GO" id="GO:0046872">
    <property type="term" value="F:metal ion binding"/>
    <property type="evidence" value="ECO:0007669"/>
    <property type="project" value="UniProtKB-KW"/>
</dbReference>